<dbReference type="AlphaFoldDB" id="A0A149PYM9"/>
<comment type="caution">
    <text evidence="2">The sequence shown here is derived from an EMBL/GenBank/DDBJ whole genome shotgun (WGS) entry which is preliminary data.</text>
</comment>
<feature type="region of interest" description="Disordered" evidence="1">
    <location>
        <begin position="1"/>
        <end position="21"/>
    </location>
</feature>
<dbReference type="RefSeq" id="WP_062125352.1">
    <property type="nucleotide sequence ID" value="NZ_LRBG01000004.1"/>
</dbReference>
<name>A0A149PYM9_9BURK</name>
<keyword evidence="3" id="KW-1185">Reference proteome</keyword>
<sequence>MTRPHVVPEDFPRESSPGLVSGRQPKLLVRETNGRYYAGITDEELWIRYDACEDLAGQLADYGLRKMSGSGLSFDAALGRVEKGLRARVASGQWDFSRDEVAWMMKRAGELLSGTVNSDRARNAGV</sequence>
<gene>
    <name evidence="2" type="ORF">CI15_06410</name>
</gene>
<dbReference type="Proteomes" id="UP000075613">
    <property type="component" value="Unassembled WGS sequence"/>
</dbReference>
<proteinExistence type="predicted"/>
<protein>
    <submittedName>
        <fullName evidence="2">Uncharacterized protein</fullName>
    </submittedName>
</protein>
<dbReference type="EMBL" id="LRBG01000004">
    <property type="protein sequence ID" value="KXU90165.1"/>
    <property type="molecule type" value="Genomic_DNA"/>
</dbReference>
<evidence type="ECO:0000313" key="2">
    <source>
        <dbReference type="EMBL" id="KXU90165.1"/>
    </source>
</evidence>
<evidence type="ECO:0000256" key="1">
    <source>
        <dbReference type="SAM" id="MobiDB-lite"/>
    </source>
</evidence>
<evidence type="ECO:0000313" key="3">
    <source>
        <dbReference type="Proteomes" id="UP000075613"/>
    </source>
</evidence>
<organism evidence="2 3">
    <name type="scientific">Paraburkholderia monticola</name>
    <dbReference type="NCBI Taxonomy" id="1399968"/>
    <lineage>
        <taxon>Bacteria</taxon>
        <taxon>Pseudomonadati</taxon>
        <taxon>Pseudomonadota</taxon>
        <taxon>Betaproteobacteria</taxon>
        <taxon>Burkholderiales</taxon>
        <taxon>Burkholderiaceae</taxon>
        <taxon>Paraburkholderia</taxon>
    </lineage>
</organism>
<reference evidence="2 3" key="1">
    <citation type="journal article" date="2015" name="Int. J. Syst. Evol. Microbiol.">
        <title>Burkholderia monticola sp. nov., isolated from mountain soil.</title>
        <authorList>
            <person name="Baek I."/>
            <person name="Seo B."/>
            <person name="Lee I."/>
            <person name="Yi H."/>
            <person name="Chun J."/>
        </authorList>
    </citation>
    <scope>NUCLEOTIDE SEQUENCE [LARGE SCALE GENOMIC DNA]</scope>
    <source>
        <strain evidence="2 3">JC2948</strain>
    </source>
</reference>
<dbReference type="OrthoDB" id="8910207at2"/>
<feature type="compositionally biased region" description="Basic and acidic residues" evidence="1">
    <location>
        <begin position="1"/>
        <end position="13"/>
    </location>
</feature>
<accession>A0A149PYM9</accession>
<dbReference type="STRING" id="1399968.CI15_06410"/>